<dbReference type="RefSeq" id="XP_001888406.1">
    <property type="nucleotide sequence ID" value="XM_001888371.1"/>
</dbReference>
<dbReference type="GeneID" id="6084053"/>
<dbReference type="InParanoid" id="B0DWN5"/>
<protein>
    <submittedName>
        <fullName evidence="1">Predicted protein</fullName>
    </submittedName>
</protein>
<gene>
    <name evidence="1" type="ORF">LACBIDRAFT_312773</name>
</gene>
<keyword evidence="2" id="KW-1185">Reference proteome</keyword>
<evidence type="ECO:0000313" key="1">
    <source>
        <dbReference type="EMBL" id="EDR01011.1"/>
    </source>
</evidence>
<evidence type="ECO:0000313" key="2">
    <source>
        <dbReference type="Proteomes" id="UP000001194"/>
    </source>
</evidence>
<dbReference type="Proteomes" id="UP000001194">
    <property type="component" value="Unassembled WGS sequence"/>
</dbReference>
<dbReference type="AlphaFoldDB" id="B0DWN5"/>
<dbReference type="HOGENOM" id="CLU_2549164_0_0_1"/>
<dbReference type="KEGG" id="lbc:LACBIDRAFT_312773"/>
<proteinExistence type="predicted"/>
<organism evidence="2">
    <name type="scientific">Laccaria bicolor (strain S238N-H82 / ATCC MYA-4686)</name>
    <name type="common">Bicoloured deceiver</name>
    <name type="synonym">Laccaria laccata var. bicolor</name>
    <dbReference type="NCBI Taxonomy" id="486041"/>
    <lineage>
        <taxon>Eukaryota</taxon>
        <taxon>Fungi</taxon>
        <taxon>Dikarya</taxon>
        <taxon>Basidiomycota</taxon>
        <taxon>Agaricomycotina</taxon>
        <taxon>Agaricomycetes</taxon>
        <taxon>Agaricomycetidae</taxon>
        <taxon>Agaricales</taxon>
        <taxon>Agaricineae</taxon>
        <taxon>Hydnangiaceae</taxon>
        <taxon>Laccaria</taxon>
    </lineage>
</organism>
<name>B0DWN5_LACBS</name>
<accession>B0DWN5</accession>
<dbReference type="OrthoDB" id="10433718at2759"/>
<reference evidence="1 2" key="1">
    <citation type="journal article" date="2008" name="Nature">
        <title>The genome of Laccaria bicolor provides insights into mycorrhizal symbiosis.</title>
        <authorList>
            <person name="Martin F."/>
            <person name="Aerts A."/>
            <person name="Ahren D."/>
            <person name="Brun A."/>
            <person name="Danchin E.G.J."/>
            <person name="Duchaussoy F."/>
            <person name="Gibon J."/>
            <person name="Kohler A."/>
            <person name="Lindquist E."/>
            <person name="Pereda V."/>
            <person name="Salamov A."/>
            <person name="Shapiro H.J."/>
            <person name="Wuyts J."/>
            <person name="Blaudez D."/>
            <person name="Buee M."/>
            <person name="Brokstein P."/>
            <person name="Canbaeck B."/>
            <person name="Cohen D."/>
            <person name="Courty P.E."/>
            <person name="Coutinho P.M."/>
            <person name="Delaruelle C."/>
            <person name="Detter J.C."/>
            <person name="Deveau A."/>
            <person name="DiFazio S."/>
            <person name="Duplessis S."/>
            <person name="Fraissinet-Tachet L."/>
            <person name="Lucic E."/>
            <person name="Frey-Klett P."/>
            <person name="Fourrey C."/>
            <person name="Feussner I."/>
            <person name="Gay G."/>
            <person name="Grimwood J."/>
            <person name="Hoegger P.J."/>
            <person name="Jain P."/>
            <person name="Kilaru S."/>
            <person name="Labbe J."/>
            <person name="Lin Y.C."/>
            <person name="Legue V."/>
            <person name="Le Tacon F."/>
            <person name="Marmeisse R."/>
            <person name="Melayah D."/>
            <person name="Montanini B."/>
            <person name="Muratet M."/>
            <person name="Nehls U."/>
            <person name="Niculita-Hirzel H."/>
            <person name="Oudot-Le Secq M.P."/>
            <person name="Peter M."/>
            <person name="Quesneville H."/>
            <person name="Rajashekar B."/>
            <person name="Reich M."/>
            <person name="Rouhier N."/>
            <person name="Schmutz J."/>
            <person name="Yin T."/>
            <person name="Chalot M."/>
            <person name="Henrissat B."/>
            <person name="Kuees U."/>
            <person name="Lucas S."/>
            <person name="Van de Peer Y."/>
            <person name="Podila G.K."/>
            <person name="Polle A."/>
            <person name="Pukkila P.J."/>
            <person name="Richardson P.M."/>
            <person name="Rouze P."/>
            <person name="Sanders I.R."/>
            <person name="Stajich J.E."/>
            <person name="Tunlid A."/>
            <person name="Tuskan G."/>
            <person name="Grigoriev I.V."/>
        </authorList>
    </citation>
    <scope>NUCLEOTIDE SEQUENCE [LARGE SCALE GENOMIC DNA]</scope>
    <source>
        <strain evidence="2">S238N-H82 / ATCC MYA-4686</strain>
    </source>
</reference>
<dbReference type="EMBL" id="DS547144">
    <property type="protein sequence ID" value="EDR01011.1"/>
    <property type="molecule type" value="Genomic_DNA"/>
</dbReference>
<sequence>MTGVVRLWYVLLGDNGPTPPRSIEIGLDELVCDLQKIITTKNCIHDVELEYIVLYKSNQSIPITPENHLSGRIKNKGDIDTLAIEVEESSDSFK</sequence>